<evidence type="ECO:0000256" key="1">
    <source>
        <dbReference type="SAM" id="Phobius"/>
    </source>
</evidence>
<feature type="transmembrane region" description="Helical" evidence="1">
    <location>
        <begin position="283"/>
        <end position="305"/>
    </location>
</feature>
<evidence type="ECO:0000313" key="2">
    <source>
        <dbReference type="EMBL" id="PMD48097.1"/>
    </source>
</evidence>
<dbReference type="AlphaFoldDB" id="A0A2J6SBF0"/>
<feature type="transmembrane region" description="Helical" evidence="1">
    <location>
        <begin position="432"/>
        <end position="452"/>
    </location>
</feature>
<dbReference type="GO" id="GO:0055085">
    <property type="term" value="P:transmembrane transport"/>
    <property type="evidence" value="ECO:0007669"/>
    <property type="project" value="InterPro"/>
</dbReference>
<keyword evidence="3" id="KW-1185">Reference proteome</keyword>
<feature type="transmembrane region" description="Helical" evidence="1">
    <location>
        <begin position="317"/>
        <end position="336"/>
    </location>
</feature>
<accession>A0A2J6SBF0</accession>
<dbReference type="InterPro" id="IPR007251">
    <property type="entry name" value="Iron_permease_Fet4"/>
</dbReference>
<protein>
    <submittedName>
        <fullName evidence="2">Low affinity iron permease</fullName>
    </submittedName>
</protein>
<feature type="transmembrane region" description="Helical" evidence="1">
    <location>
        <begin position="393"/>
        <end position="420"/>
    </location>
</feature>
<dbReference type="Proteomes" id="UP000235786">
    <property type="component" value="Unassembled WGS sequence"/>
</dbReference>
<feature type="transmembrane region" description="Helical" evidence="1">
    <location>
        <begin position="53"/>
        <end position="74"/>
    </location>
</feature>
<dbReference type="Pfam" id="PF04120">
    <property type="entry name" value="Iron_permease"/>
    <property type="match status" value="3"/>
</dbReference>
<gene>
    <name evidence="2" type="ORF">L207DRAFT_539505</name>
</gene>
<keyword evidence="1" id="KW-1133">Transmembrane helix</keyword>
<keyword evidence="1" id="KW-0472">Membrane</keyword>
<feature type="transmembrane region" description="Helical" evidence="1">
    <location>
        <begin position="208"/>
        <end position="228"/>
    </location>
</feature>
<keyword evidence="1" id="KW-0812">Transmembrane</keyword>
<dbReference type="OrthoDB" id="2224262at2759"/>
<evidence type="ECO:0000313" key="3">
    <source>
        <dbReference type="Proteomes" id="UP000235786"/>
    </source>
</evidence>
<feature type="transmembrane region" description="Helical" evidence="1">
    <location>
        <begin position="172"/>
        <end position="196"/>
    </location>
</feature>
<reference evidence="2 3" key="1">
    <citation type="submission" date="2016-04" db="EMBL/GenBank/DDBJ databases">
        <title>A degradative enzymes factory behind the ericoid mycorrhizal symbiosis.</title>
        <authorList>
            <consortium name="DOE Joint Genome Institute"/>
            <person name="Martino E."/>
            <person name="Morin E."/>
            <person name="Grelet G."/>
            <person name="Kuo A."/>
            <person name="Kohler A."/>
            <person name="Daghino S."/>
            <person name="Barry K."/>
            <person name="Choi C."/>
            <person name="Cichocki N."/>
            <person name="Clum A."/>
            <person name="Copeland A."/>
            <person name="Hainaut M."/>
            <person name="Haridas S."/>
            <person name="Labutti K."/>
            <person name="Lindquist E."/>
            <person name="Lipzen A."/>
            <person name="Khouja H.-R."/>
            <person name="Murat C."/>
            <person name="Ohm R."/>
            <person name="Olson A."/>
            <person name="Spatafora J."/>
            <person name="Veneault-Fourrey C."/>
            <person name="Henrissat B."/>
            <person name="Grigoriev I."/>
            <person name="Martin F."/>
            <person name="Perotto S."/>
        </authorList>
    </citation>
    <scope>NUCLEOTIDE SEQUENCE [LARGE SCALE GENOMIC DNA]</scope>
    <source>
        <strain evidence="2 3">F</strain>
    </source>
</reference>
<organism evidence="2 3">
    <name type="scientific">Hyaloscypha variabilis (strain UAMH 11265 / GT02V1 / F)</name>
    <name type="common">Meliniomyces variabilis</name>
    <dbReference type="NCBI Taxonomy" id="1149755"/>
    <lineage>
        <taxon>Eukaryota</taxon>
        <taxon>Fungi</taxon>
        <taxon>Dikarya</taxon>
        <taxon>Ascomycota</taxon>
        <taxon>Pezizomycotina</taxon>
        <taxon>Leotiomycetes</taxon>
        <taxon>Helotiales</taxon>
        <taxon>Hyaloscyphaceae</taxon>
        <taxon>Hyaloscypha</taxon>
        <taxon>Hyaloscypha variabilis</taxon>
    </lineage>
</organism>
<proteinExistence type="predicted"/>
<name>A0A2J6SBF0_HYAVF</name>
<sequence length="503" mass="55597">MEKSRRTCLRLKRARWSPPLHSTMEISAPSQIRAESSPYSVLDGITNVAGSRLVFLGTLALLLVWTILGIVLGATQVWQIVMQNASSIQCYVSDTLLMRQQANSTHSFLVSIAEMRSRSASCMRMLRSLTPSQLQELKELQASKLNESALLTHDKSEKKEKKANLFDRACDIVALATGSLPALIIYMIGTFVWLGLGPLFQWGNIWQLYINTAVAVELTFTSMFLQNVRRRHADTLSRTLSSIRTLDSTLELQLRSLTGDTAPNPPIIIAPPQSTRTERFIDVYAYIIGSGVGVALTTIVFVTWLALGHLLMWDSNWWLIIGTYTGLVGFVDGFVLRNVYFRQSAILETHLAALVSADQDVFEFLGLGFGTGDGEEEGGKGKKSLGLRISEGMIYYCAMPVAVIGSLVVVVILLAIATGLRWSETGQLLCNTPTMIVEGFLLLVLFQAHNLANVERRGQVGRALERRGRIGELLGAETREVDRRRLGSAVSLDMETIEIEVKS</sequence>
<dbReference type="EMBL" id="KZ613937">
    <property type="protein sequence ID" value="PMD48097.1"/>
    <property type="molecule type" value="Genomic_DNA"/>
</dbReference>